<dbReference type="InterPro" id="IPR005119">
    <property type="entry name" value="LysR_subst-bd"/>
</dbReference>
<keyword evidence="4" id="KW-0804">Transcription</keyword>
<dbReference type="PROSITE" id="PS50931">
    <property type="entry name" value="HTH_LYSR"/>
    <property type="match status" value="1"/>
</dbReference>
<evidence type="ECO:0000256" key="4">
    <source>
        <dbReference type="ARBA" id="ARBA00023163"/>
    </source>
</evidence>
<accession>A0A1L5NFV5</accession>
<evidence type="ECO:0000256" key="5">
    <source>
        <dbReference type="ARBA" id="ARBA00054626"/>
    </source>
</evidence>
<dbReference type="FunFam" id="1.10.10.10:FF:000001">
    <property type="entry name" value="LysR family transcriptional regulator"/>
    <property type="match status" value="1"/>
</dbReference>
<dbReference type="GO" id="GO:0006351">
    <property type="term" value="P:DNA-templated transcription"/>
    <property type="evidence" value="ECO:0007669"/>
    <property type="project" value="TreeGrafter"/>
</dbReference>
<dbReference type="PANTHER" id="PTHR30537">
    <property type="entry name" value="HTH-TYPE TRANSCRIPTIONAL REGULATOR"/>
    <property type="match status" value="1"/>
</dbReference>
<evidence type="ECO:0000259" key="8">
    <source>
        <dbReference type="PROSITE" id="PS50931"/>
    </source>
</evidence>
<name>A0A1L5NFV5_9HYPH</name>
<dbReference type="Pfam" id="PF00126">
    <property type="entry name" value="HTH_1"/>
    <property type="match status" value="1"/>
</dbReference>
<dbReference type="SUPFAM" id="SSF46785">
    <property type="entry name" value="Winged helix' DNA-binding domain"/>
    <property type="match status" value="1"/>
</dbReference>
<dbReference type="OrthoDB" id="9813056at2"/>
<dbReference type="Gene3D" id="1.10.10.10">
    <property type="entry name" value="Winged helix-like DNA-binding domain superfamily/Winged helix DNA-binding domain"/>
    <property type="match status" value="1"/>
</dbReference>
<keyword evidence="2" id="KW-0805">Transcription regulation</keyword>
<evidence type="ECO:0000256" key="7">
    <source>
        <dbReference type="ARBA" id="ARBA00083243"/>
    </source>
</evidence>
<comment type="function">
    <text evidence="5">Transcriptional regulator of the ttuABCDE tartrate utilization operon.</text>
</comment>
<evidence type="ECO:0000256" key="3">
    <source>
        <dbReference type="ARBA" id="ARBA00023125"/>
    </source>
</evidence>
<dbReference type="Pfam" id="PF03466">
    <property type="entry name" value="LysR_substrate"/>
    <property type="match status" value="1"/>
</dbReference>
<keyword evidence="3" id="KW-0238">DNA-binding</keyword>
<dbReference type="InterPro" id="IPR000847">
    <property type="entry name" value="LysR_HTH_N"/>
</dbReference>
<dbReference type="Gene3D" id="3.40.190.290">
    <property type="match status" value="1"/>
</dbReference>
<sequence>MMKFDGIAAFVATAEAGSISAASRRLGLAKSVVSERLAELERILGTKLIQRTTRKLSLTESGQTFLPRAQRILREADEAAAELAARSGKLAGPLRLSTPVSFGILHLAPALTKFIQEHPQVEVSLELDDRFVDAAAGGFDAVLRHGAIGDSRLIARRLATSRRLLVASPAYLEREGHPASIDELQHHCGILYSMREGDWRFSTDHGWQVVRPKAALRANNGLVMREAAMAGLGITLLPTFFIHEAVKSGVLVPIDVGARAEGAELFITYPRDHGASAKIRALADSLQRSFGNPPYWDRLAS</sequence>
<gene>
    <name evidence="9" type="ORF">IE4872_CH01110</name>
</gene>
<feature type="domain" description="HTH lysR-type" evidence="8">
    <location>
        <begin position="2"/>
        <end position="59"/>
    </location>
</feature>
<dbReference type="InterPro" id="IPR036388">
    <property type="entry name" value="WH-like_DNA-bd_sf"/>
</dbReference>
<evidence type="ECO:0000256" key="1">
    <source>
        <dbReference type="ARBA" id="ARBA00009437"/>
    </source>
</evidence>
<dbReference type="EMBL" id="CP017101">
    <property type="protein sequence ID" value="APO66760.1"/>
    <property type="molecule type" value="Genomic_DNA"/>
</dbReference>
<dbReference type="Proteomes" id="UP000184749">
    <property type="component" value="Chromosome"/>
</dbReference>
<dbReference type="CDD" id="cd08422">
    <property type="entry name" value="PBP2_CrgA_like"/>
    <property type="match status" value="1"/>
</dbReference>
<dbReference type="AlphaFoldDB" id="A0A1L5NFV5"/>
<evidence type="ECO:0000313" key="10">
    <source>
        <dbReference type="Proteomes" id="UP000184749"/>
    </source>
</evidence>
<dbReference type="GO" id="GO:0043565">
    <property type="term" value="F:sequence-specific DNA binding"/>
    <property type="evidence" value="ECO:0007669"/>
    <property type="project" value="TreeGrafter"/>
</dbReference>
<evidence type="ECO:0000256" key="2">
    <source>
        <dbReference type="ARBA" id="ARBA00023015"/>
    </source>
</evidence>
<dbReference type="RefSeq" id="WP_074066960.1">
    <property type="nucleotide sequence ID" value="NZ_CP017101.1"/>
</dbReference>
<dbReference type="STRING" id="56730.IE4872_CH01110"/>
<dbReference type="SUPFAM" id="SSF53850">
    <property type="entry name" value="Periplasmic binding protein-like II"/>
    <property type="match status" value="1"/>
</dbReference>
<comment type="similarity">
    <text evidence="1">Belongs to the LysR transcriptional regulatory family.</text>
</comment>
<proteinExistence type="inferred from homology"/>
<organism evidence="9 10">
    <name type="scientific">Rhizobium gallicum</name>
    <dbReference type="NCBI Taxonomy" id="56730"/>
    <lineage>
        <taxon>Bacteria</taxon>
        <taxon>Pseudomonadati</taxon>
        <taxon>Pseudomonadota</taxon>
        <taxon>Alphaproteobacteria</taxon>
        <taxon>Hyphomicrobiales</taxon>
        <taxon>Rhizobiaceae</taxon>
        <taxon>Rhizobium/Agrobacterium group</taxon>
        <taxon>Rhizobium</taxon>
    </lineage>
</organism>
<evidence type="ECO:0000313" key="9">
    <source>
        <dbReference type="EMBL" id="APO66760.1"/>
    </source>
</evidence>
<dbReference type="PANTHER" id="PTHR30537:SF81">
    <property type="entry name" value="TRANSCRIPTIONAL REGULATOR-RELATED"/>
    <property type="match status" value="1"/>
</dbReference>
<dbReference type="InterPro" id="IPR036390">
    <property type="entry name" value="WH_DNA-bd_sf"/>
</dbReference>
<protein>
    <recommendedName>
        <fullName evidence="6">HTH-type transcriptional regulator TtuA</fullName>
    </recommendedName>
    <alternativeName>
        <fullName evidence="7">Tartrate utilization transcriptional regulator</fullName>
    </alternativeName>
</protein>
<dbReference type="GO" id="GO:0003700">
    <property type="term" value="F:DNA-binding transcription factor activity"/>
    <property type="evidence" value="ECO:0007669"/>
    <property type="project" value="InterPro"/>
</dbReference>
<evidence type="ECO:0000256" key="6">
    <source>
        <dbReference type="ARBA" id="ARBA00067332"/>
    </source>
</evidence>
<dbReference type="InterPro" id="IPR058163">
    <property type="entry name" value="LysR-type_TF_proteobact-type"/>
</dbReference>
<reference evidence="9 10" key="1">
    <citation type="submission" date="2016-09" db="EMBL/GenBank/DDBJ databases">
        <title>The complete genome sequences of Rhizobium gallicum, symbiovars gallicum and phaseoli, symbionts associated to common bean (Phaseolus vulgaris).</title>
        <authorList>
            <person name="Bustos P."/>
            <person name="Santamaria R.I."/>
            <person name="Perez-Carrascal O.M."/>
            <person name="Juarez S."/>
            <person name="Lozano L."/>
            <person name="Martinez-Flores I."/>
            <person name="Martinez-Romero E."/>
            <person name="Cevallos M."/>
            <person name="Romero D."/>
            <person name="Davila G."/>
            <person name="Gonzalez V."/>
        </authorList>
    </citation>
    <scope>NUCLEOTIDE SEQUENCE [LARGE SCALE GENOMIC DNA]</scope>
    <source>
        <strain evidence="9 10">IE4872</strain>
    </source>
</reference>